<name>A0ACC0EPH3_9BASI</name>
<feature type="non-terminal residue" evidence="1">
    <location>
        <position position="1"/>
    </location>
</feature>
<comment type="caution">
    <text evidence="1">The sequence shown here is derived from an EMBL/GenBank/DDBJ whole genome shotgun (WGS) entry which is preliminary data.</text>
</comment>
<reference evidence="1 2" key="3">
    <citation type="journal article" date="2022" name="Microbiol. Spectr.">
        <title>Folding features and dynamics of 3D genome architecture in plant fungal pathogens.</title>
        <authorList>
            <person name="Xia C."/>
        </authorList>
    </citation>
    <scope>NUCLEOTIDE SEQUENCE [LARGE SCALE GENOMIC DNA]</scope>
    <source>
        <strain evidence="1 2">93-210</strain>
    </source>
</reference>
<proteinExistence type="predicted"/>
<gene>
    <name evidence="1" type="ORF">MJO28_004451</name>
</gene>
<reference evidence="2" key="1">
    <citation type="journal article" date="2018" name="BMC Genomics">
        <title>Genomic insights into host adaptation between the wheat stripe rust pathogen (Puccinia striiformis f. sp. tritici) and the barley stripe rust pathogen (Puccinia striiformis f. sp. hordei).</title>
        <authorList>
            <person name="Xia C."/>
            <person name="Wang M."/>
            <person name="Yin C."/>
            <person name="Cornejo O.E."/>
            <person name="Hulbert S.H."/>
            <person name="Chen X."/>
        </authorList>
    </citation>
    <scope>NUCLEOTIDE SEQUENCE [LARGE SCALE GENOMIC DNA]</scope>
    <source>
        <strain evidence="2">93-210</strain>
    </source>
</reference>
<reference evidence="2" key="2">
    <citation type="journal article" date="2018" name="Mol. Plant Microbe Interact.">
        <title>Genome sequence resources for the wheat stripe rust pathogen (Puccinia striiformis f. sp. tritici) and the barley stripe rust pathogen (Puccinia striiformis f. sp. hordei).</title>
        <authorList>
            <person name="Xia C."/>
            <person name="Wang M."/>
            <person name="Yin C."/>
            <person name="Cornejo O.E."/>
            <person name="Hulbert S.H."/>
            <person name="Chen X."/>
        </authorList>
    </citation>
    <scope>NUCLEOTIDE SEQUENCE [LARGE SCALE GENOMIC DNA]</scope>
    <source>
        <strain evidence="2">93-210</strain>
    </source>
</reference>
<organism evidence="1 2">
    <name type="scientific">Puccinia striiformis f. sp. tritici</name>
    <dbReference type="NCBI Taxonomy" id="168172"/>
    <lineage>
        <taxon>Eukaryota</taxon>
        <taxon>Fungi</taxon>
        <taxon>Dikarya</taxon>
        <taxon>Basidiomycota</taxon>
        <taxon>Pucciniomycotina</taxon>
        <taxon>Pucciniomycetes</taxon>
        <taxon>Pucciniales</taxon>
        <taxon>Pucciniaceae</taxon>
        <taxon>Puccinia</taxon>
    </lineage>
</organism>
<accession>A0ACC0EPH3</accession>
<evidence type="ECO:0000313" key="2">
    <source>
        <dbReference type="Proteomes" id="UP001060170"/>
    </source>
</evidence>
<sequence length="235" mass="25870">VGYSLATGPPHEKLALPADSDTPGAVAESVGLSDSFLHSTNPRQEDSNRLTLSFPAIEKKEANHEFIIDINPTERNGYKVQSPHTSSSRTSERMSTSREPRGPMSTMGSRDKPDNGVDDEIMEDQLDYSETVPLPHEEKGVTYSGRFIQEDLPETSSSRGELSGSSKSFGSSREVSSSPESIALTDFIRSRSLQNRNSEIINHDRRNGIIGIFSLFAILLLWATLAQMFQAVKHS</sequence>
<evidence type="ECO:0000313" key="1">
    <source>
        <dbReference type="EMBL" id="KAI7957356.1"/>
    </source>
</evidence>
<protein>
    <submittedName>
        <fullName evidence="1">Uncharacterized protein</fullName>
    </submittedName>
</protein>
<dbReference type="Proteomes" id="UP001060170">
    <property type="component" value="Chromosome 4"/>
</dbReference>
<dbReference type="EMBL" id="CM045868">
    <property type="protein sequence ID" value="KAI7957356.1"/>
    <property type="molecule type" value="Genomic_DNA"/>
</dbReference>
<keyword evidence="2" id="KW-1185">Reference proteome</keyword>